<keyword evidence="9" id="KW-1185">Reference proteome</keyword>
<feature type="transmembrane region" description="Helical" evidence="7">
    <location>
        <begin position="115"/>
        <end position="133"/>
    </location>
</feature>
<organism evidence="8 9">
    <name type="scientific">Endocarpon pusillum</name>
    <dbReference type="NCBI Taxonomy" id="364733"/>
    <lineage>
        <taxon>Eukaryota</taxon>
        <taxon>Fungi</taxon>
        <taxon>Dikarya</taxon>
        <taxon>Ascomycota</taxon>
        <taxon>Pezizomycotina</taxon>
        <taxon>Eurotiomycetes</taxon>
        <taxon>Chaetothyriomycetidae</taxon>
        <taxon>Verrucariales</taxon>
        <taxon>Verrucariaceae</taxon>
        <taxon>Endocarpon</taxon>
    </lineage>
</organism>
<feature type="transmembrane region" description="Helical" evidence="7">
    <location>
        <begin position="355"/>
        <end position="377"/>
    </location>
</feature>
<dbReference type="GO" id="GO:0016020">
    <property type="term" value="C:membrane"/>
    <property type="evidence" value="ECO:0007669"/>
    <property type="project" value="UniProtKB-SubCell"/>
</dbReference>
<name>A0A8H7E7P0_9EURO</name>
<sequence length="508" mass="54991">MSRPVIRPPVPGTAADDQDMRRMHKPQELNRVYSVVTLVGYAAIIGMTWPFALITGTLSLTNGGPAGAIWVFLGVCFGMFMCVLSMAEIASIEPTTGGQYHWVSVFGPPKWQKPLSYFVGWMSIQGFAVLASDTYVPEAWHVALLTIVFCTFAVFFNVYLARRLPGIEAAVFTIYILAFVAFLIILLAMGSRSGPKYMFTHFEDNAGWGSIGTACFVGISGPVITLIGSDSSVHLAEELKDASRQLPKAMLSTAGVNYLLGFLMLVAFIAVVGDVQSVLATRTGQPYIQVIWNATQSRTAAMVMVAFIVFFFIFGAVNQNTTSSRQLYAFARDGGLPFSSWVSYVSPKRCIPIHAVFLTWVIGCGLALIPLGSTAAFVNIQTIGNSGLLVSYIICIACRLYHRNAVGPYGSLVKPPPFFLGKTLGNVVNSLAVLFLICFLVSGMFPVAPNPTVETMNWSSMALGSTLIIALVSYVWLRKTYLGPGVGSVGSVELADMETDGKIFDRRG</sequence>
<keyword evidence="5 7" id="KW-0472">Membrane</keyword>
<dbReference type="Proteomes" id="UP000606974">
    <property type="component" value="Unassembled WGS sequence"/>
</dbReference>
<feature type="transmembrane region" description="Helical" evidence="7">
    <location>
        <begin position="139"/>
        <end position="160"/>
    </location>
</feature>
<evidence type="ECO:0000256" key="2">
    <source>
        <dbReference type="ARBA" id="ARBA00022448"/>
    </source>
</evidence>
<evidence type="ECO:0000256" key="6">
    <source>
        <dbReference type="SAM" id="MobiDB-lite"/>
    </source>
</evidence>
<dbReference type="AlphaFoldDB" id="A0A8H7E7P0"/>
<dbReference type="InterPro" id="IPR002293">
    <property type="entry name" value="AA/rel_permease1"/>
</dbReference>
<evidence type="ECO:0000256" key="4">
    <source>
        <dbReference type="ARBA" id="ARBA00022989"/>
    </source>
</evidence>
<feature type="transmembrane region" description="Helical" evidence="7">
    <location>
        <begin position="67"/>
        <end position="87"/>
    </location>
</feature>
<accession>A0A8H7E7P0</accession>
<dbReference type="Pfam" id="PF13520">
    <property type="entry name" value="AA_permease_2"/>
    <property type="match status" value="1"/>
</dbReference>
<evidence type="ECO:0000313" key="8">
    <source>
        <dbReference type="EMBL" id="KAF7511450.1"/>
    </source>
</evidence>
<dbReference type="PANTHER" id="PTHR45649:SF2">
    <property type="entry name" value="ACID PERMEASE, PUTATIVE-RELATED"/>
    <property type="match status" value="1"/>
</dbReference>
<evidence type="ECO:0000313" key="9">
    <source>
        <dbReference type="Proteomes" id="UP000606974"/>
    </source>
</evidence>
<feature type="transmembrane region" description="Helical" evidence="7">
    <location>
        <begin position="423"/>
        <end position="445"/>
    </location>
</feature>
<comment type="caution">
    <text evidence="8">The sequence shown here is derived from an EMBL/GenBank/DDBJ whole genome shotgun (WGS) entry which is preliminary data.</text>
</comment>
<comment type="subcellular location">
    <subcellularLocation>
        <location evidence="1">Membrane</location>
        <topology evidence="1">Multi-pass membrane protein</topology>
    </subcellularLocation>
</comment>
<dbReference type="OrthoDB" id="3257095at2759"/>
<evidence type="ECO:0008006" key="10">
    <source>
        <dbReference type="Google" id="ProtNLM"/>
    </source>
</evidence>
<feature type="transmembrane region" description="Helical" evidence="7">
    <location>
        <begin position="249"/>
        <end position="272"/>
    </location>
</feature>
<feature type="compositionally biased region" description="Pro residues" evidence="6">
    <location>
        <begin position="1"/>
        <end position="11"/>
    </location>
</feature>
<feature type="transmembrane region" description="Helical" evidence="7">
    <location>
        <begin position="383"/>
        <end position="402"/>
    </location>
</feature>
<evidence type="ECO:0000256" key="5">
    <source>
        <dbReference type="ARBA" id="ARBA00023136"/>
    </source>
</evidence>
<evidence type="ECO:0000256" key="7">
    <source>
        <dbReference type="SAM" id="Phobius"/>
    </source>
</evidence>
<feature type="transmembrane region" description="Helical" evidence="7">
    <location>
        <begin position="299"/>
        <end position="317"/>
    </location>
</feature>
<dbReference type="Gene3D" id="1.20.1740.10">
    <property type="entry name" value="Amino acid/polyamine transporter I"/>
    <property type="match status" value="1"/>
</dbReference>
<reference evidence="8" key="1">
    <citation type="submission" date="2020-02" db="EMBL/GenBank/DDBJ databases">
        <authorList>
            <person name="Palmer J.M."/>
        </authorList>
    </citation>
    <scope>NUCLEOTIDE SEQUENCE</scope>
    <source>
        <strain evidence="8">EPUS1.4</strain>
        <tissue evidence="8">Thallus</tissue>
    </source>
</reference>
<dbReference type="PIRSF" id="PIRSF006060">
    <property type="entry name" value="AA_transporter"/>
    <property type="match status" value="1"/>
</dbReference>
<dbReference type="PANTHER" id="PTHR45649">
    <property type="entry name" value="AMINO-ACID PERMEASE BAT1"/>
    <property type="match status" value="1"/>
</dbReference>
<feature type="transmembrane region" description="Helical" evidence="7">
    <location>
        <begin position="457"/>
        <end position="477"/>
    </location>
</feature>
<feature type="transmembrane region" description="Helical" evidence="7">
    <location>
        <begin position="32"/>
        <end position="55"/>
    </location>
</feature>
<dbReference type="EMBL" id="JAACFV010000020">
    <property type="protein sequence ID" value="KAF7511450.1"/>
    <property type="molecule type" value="Genomic_DNA"/>
</dbReference>
<protein>
    <recommendedName>
        <fullName evidence="10">Choline transport protein</fullName>
    </recommendedName>
</protein>
<feature type="region of interest" description="Disordered" evidence="6">
    <location>
        <begin position="1"/>
        <end position="21"/>
    </location>
</feature>
<dbReference type="GO" id="GO:0022857">
    <property type="term" value="F:transmembrane transporter activity"/>
    <property type="evidence" value="ECO:0007669"/>
    <property type="project" value="InterPro"/>
</dbReference>
<proteinExistence type="predicted"/>
<evidence type="ECO:0000256" key="1">
    <source>
        <dbReference type="ARBA" id="ARBA00004141"/>
    </source>
</evidence>
<keyword evidence="4 7" id="KW-1133">Transmembrane helix</keyword>
<gene>
    <name evidence="8" type="ORF">GJ744_004639</name>
</gene>
<feature type="transmembrane region" description="Helical" evidence="7">
    <location>
        <begin position="167"/>
        <end position="188"/>
    </location>
</feature>
<evidence type="ECO:0000256" key="3">
    <source>
        <dbReference type="ARBA" id="ARBA00022692"/>
    </source>
</evidence>
<keyword evidence="3 7" id="KW-0812">Transmembrane</keyword>
<keyword evidence="2" id="KW-0813">Transport</keyword>
<feature type="transmembrane region" description="Helical" evidence="7">
    <location>
        <begin position="208"/>
        <end position="228"/>
    </location>
</feature>